<dbReference type="PROSITE" id="PS51257">
    <property type="entry name" value="PROKAR_LIPOPROTEIN"/>
    <property type="match status" value="1"/>
</dbReference>
<reference evidence="3" key="1">
    <citation type="journal article" date="2019" name="Int. J. Syst. Evol. Microbiol.">
        <title>The Global Catalogue of Microorganisms (GCM) 10K type strain sequencing project: providing services to taxonomists for standard genome sequencing and annotation.</title>
        <authorList>
            <consortium name="The Broad Institute Genomics Platform"/>
            <consortium name="The Broad Institute Genome Sequencing Center for Infectious Disease"/>
            <person name="Wu L."/>
            <person name="Ma J."/>
        </authorList>
    </citation>
    <scope>NUCLEOTIDE SEQUENCE [LARGE SCALE GENOMIC DNA]</scope>
    <source>
        <strain evidence="3">CGMCC 4.7643</strain>
    </source>
</reference>
<comment type="caution">
    <text evidence="2">The sequence shown here is derived from an EMBL/GenBank/DDBJ whole genome shotgun (WGS) entry which is preliminary data.</text>
</comment>
<accession>A0ABW5GJS7</accession>
<protein>
    <recommendedName>
        <fullName evidence="4">Lipoprotein</fullName>
    </recommendedName>
</protein>
<organism evidence="2 3">
    <name type="scientific">Amycolatopsis samaneae</name>
    <dbReference type="NCBI Taxonomy" id="664691"/>
    <lineage>
        <taxon>Bacteria</taxon>
        <taxon>Bacillati</taxon>
        <taxon>Actinomycetota</taxon>
        <taxon>Actinomycetes</taxon>
        <taxon>Pseudonocardiales</taxon>
        <taxon>Pseudonocardiaceae</taxon>
        <taxon>Amycolatopsis</taxon>
    </lineage>
</organism>
<proteinExistence type="predicted"/>
<gene>
    <name evidence="2" type="ORF">ACFSYJ_21065</name>
</gene>
<evidence type="ECO:0000313" key="3">
    <source>
        <dbReference type="Proteomes" id="UP001597419"/>
    </source>
</evidence>
<feature type="chain" id="PRO_5045969253" description="Lipoprotein" evidence="1">
    <location>
        <begin position="28"/>
        <end position="358"/>
    </location>
</feature>
<dbReference type="EMBL" id="JBHUKU010000011">
    <property type="protein sequence ID" value="MFD2461110.1"/>
    <property type="molecule type" value="Genomic_DNA"/>
</dbReference>
<evidence type="ECO:0008006" key="4">
    <source>
        <dbReference type="Google" id="ProtNLM"/>
    </source>
</evidence>
<name>A0ABW5GJS7_9PSEU</name>
<feature type="signal peptide" evidence="1">
    <location>
        <begin position="1"/>
        <end position="27"/>
    </location>
</feature>
<dbReference type="SUPFAM" id="SSF69304">
    <property type="entry name" value="Tricorn protease N-terminal domain"/>
    <property type="match status" value="1"/>
</dbReference>
<dbReference type="Proteomes" id="UP001597419">
    <property type="component" value="Unassembled WGS sequence"/>
</dbReference>
<dbReference type="RefSeq" id="WP_345405684.1">
    <property type="nucleotide sequence ID" value="NZ_BAABHG010000018.1"/>
</dbReference>
<sequence length="358" mass="37455">MGDRGKTLNGPVIRARAAVLAASLVLAGCTAESASPAPEASATPPTGLAGLAATGGIGVRLALPTSPPAVFDADTGELAPLKGVPGGQRRTSLLRVGATLVLLDAPLCSARCEPSDVHVYPDLLGRPRSLGTTRSAAPGADRDSLWLIREDGQDTCRLQHVALSGKPFGPGTTASCHTVVRQETAQGLLIRVNGDGAQSEDVLIDPQTGRTLQQFPRIMAIAGDRLLLGGLIDFTVLDLRDRSRRQLARPVPNGSSNALPSRDGRLVAVEFVDPAWRGSSTQTRDLWLLDLDTATWRHLPATPYASPSGLKKSGLDWTDAGDLVLADAVVGAWHPGEAAWRLGRARPPAEFGQGVVAL</sequence>
<evidence type="ECO:0000256" key="1">
    <source>
        <dbReference type="SAM" id="SignalP"/>
    </source>
</evidence>
<keyword evidence="3" id="KW-1185">Reference proteome</keyword>
<evidence type="ECO:0000313" key="2">
    <source>
        <dbReference type="EMBL" id="MFD2461110.1"/>
    </source>
</evidence>
<keyword evidence="1" id="KW-0732">Signal</keyword>